<protein>
    <submittedName>
        <fullName evidence="1">Uncharacterized protein</fullName>
    </submittedName>
</protein>
<comment type="caution">
    <text evidence="1">The sequence shown here is derived from an EMBL/GenBank/DDBJ whole genome shotgun (WGS) entry which is preliminary data.</text>
</comment>
<evidence type="ECO:0000313" key="2">
    <source>
        <dbReference type="Proteomes" id="UP000036987"/>
    </source>
</evidence>
<reference evidence="2" key="1">
    <citation type="journal article" date="2016" name="Nature">
        <title>The genome of the seagrass Zostera marina reveals angiosperm adaptation to the sea.</title>
        <authorList>
            <person name="Olsen J.L."/>
            <person name="Rouze P."/>
            <person name="Verhelst B."/>
            <person name="Lin Y.-C."/>
            <person name="Bayer T."/>
            <person name="Collen J."/>
            <person name="Dattolo E."/>
            <person name="De Paoli E."/>
            <person name="Dittami S."/>
            <person name="Maumus F."/>
            <person name="Michel G."/>
            <person name="Kersting A."/>
            <person name="Lauritano C."/>
            <person name="Lohaus R."/>
            <person name="Toepel M."/>
            <person name="Tonon T."/>
            <person name="Vanneste K."/>
            <person name="Amirebrahimi M."/>
            <person name="Brakel J."/>
            <person name="Bostroem C."/>
            <person name="Chovatia M."/>
            <person name="Grimwood J."/>
            <person name="Jenkins J.W."/>
            <person name="Jueterbock A."/>
            <person name="Mraz A."/>
            <person name="Stam W.T."/>
            <person name="Tice H."/>
            <person name="Bornberg-Bauer E."/>
            <person name="Green P.J."/>
            <person name="Pearson G.A."/>
            <person name="Procaccini G."/>
            <person name="Duarte C.M."/>
            <person name="Schmutz J."/>
            <person name="Reusch T.B.H."/>
            <person name="Van de Peer Y."/>
        </authorList>
    </citation>
    <scope>NUCLEOTIDE SEQUENCE [LARGE SCALE GENOMIC DNA]</scope>
    <source>
        <strain evidence="2">cv. Finnish</strain>
    </source>
</reference>
<dbReference type="AlphaFoldDB" id="A0A0K9NZQ7"/>
<keyword evidence="2" id="KW-1185">Reference proteome</keyword>
<dbReference type="Proteomes" id="UP000036987">
    <property type="component" value="Unassembled WGS sequence"/>
</dbReference>
<accession>A0A0K9NZQ7</accession>
<organism evidence="1 2">
    <name type="scientific">Zostera marina</name>
    <name type="common">Eelgrass</name>
    <dbReference type="NCBI Taxonomy" id="29655"/>
    <lineage>
        <taxon>Eukaryota</taxon>
        <taxon>Viridiplantae</taxon>
        <taxon>Streptophyta</taxon>
        <taxon>Embryophyta</taxon>
        <taxon>Tracheophyta</taxon>
        <taxon>Spermatophyta</taxon>
        <taxon>Magnoliopsida</taxon>
        <taxon>Liliopsida</taxon>
        <taxon>Zosteraceae</taxon>
        <taxon>Zostera</taxon>
    </lineage>
</organism>
<sequence>MLAKKRLKVRLKAKVWISKAANFRSSAWKVSNKRPG</sequence>
<dbReference type="EMBL" id="LFYR01001396">
    <property type="protein sequence ID" value="KMZ62203.1"/>
    <property type="molecule type" value="Genomic_DNA"/>
</dbReference>
<gene>
    <name evidence="1" type="ORF">ZOSMA_483G00010</name>
</gene>
<proteinExistence type="predicted"/>
<evidence type="ECO:0000313" key="1">
    <source>
        <dbReference type="EMBL" id="KMZ62203.1"/>
    </source>
</evidence>
<name>A0A0K9NZQ7_ZOSMR</name>